<reference evidence="2" key="2">
    <citation type="submission" date="2020-09" db="EMBL/GenBank/DDBJ databases">
        <authorList>
            <person name="Sun Q."/>
            <person name="Kim S."/>
        </authorList>
    </citation>
    <scope>NUCLEOTIDE SEQUENCE</scope>
    <source>
        <strain evidence="2">KCTC 32255</strain>
    </source>
</reference>
<feature type="transmembrane region" description="Helical" evidence="1">
    <location>
        <begin position="25"/>
        <end position="47"/>
    </location>
</feature>
<feature type="transmembrane region" description="Helical" evidence="1">
    <location>
        <begin position="439"/>
        <end position="461"/>
    </location>
</feature>
<dbReference type="Proteomes" id="UP000648075">
    <property type="component" value="Unassembled WGS sequence"/>
</dbReference>
<feature type="transmembrane region" description="Helical" evidence="1">
    <location>
        <begin position="468"/>
        <end position="486"/>
    </location>
</feature>
<gene>
    <name evidence="2" type="ORF">GCM10011614_12430</name>
</gene>
<organism evidence="2 3">
    <name type="scientific">Novosphingobium colocasiae</name>
    <dbReference type="NCBI Taxonomy" id="1256513"/>
    <lineage>
        <taxon>Bacteria</taxon>
        <taxon>Pseudomonadati</taxon>
        <taxon>Pseudomonadota</taxon>
        <taxon>Alphaproteobacteria</taxon>
        <taxon>Sphingomonadales</taxon>
        <taxon>Sphingomonadaceae</taxon>
        <taxon>Novosphingobium</taxon>
    </lineage>
</organism>
<keyword evidence="1" id="KW-0472">Membrane</keyword>
<feature type="transmembrane region" description="Helical" evidence="1">
    <location>
        <begin position="336"/>
        <end position="357"/>
    </location>
</feature>
<feature type="transmembrane region" description="Helical" evidence="1">
    <location>
        <begin position="300"/>
        <end position="324"/>
    </location>
</feature>
<comment type="caution">
    <text evidence="2">The sequence shown here is derived from an EMBL/GenBank/DDBJ whole genome shotgun (WGS) entry which is preliminary data.</text>
</comment>
<name>A0A918UEU8_9SPHN</name>
<feature type="transmembrane region" description="Helical" evidence="1">
    <location>
        <begin position="121"/>
        <end position="148"/>
    </location>
</feature>
<keyword evidence="1" id="KW-1133">Transmembrane helix</keyword>
<protein>
    <recommendedName>
        <fullName evidence="4">AGZA family xanthine/uracil permease-like MFS transporter</fullName>
    </recommendedName>
</protein>
<feature type="transmembrane region" description="Helical" evidence="1">
    <location>
        <begin position="259"/>
        <end position="279"/>
    </location>
</feature>
<dbReference type="PANTHER" id="PTHR31610">
    <property type="entry name" value="SLR0360 PROTEIN"/>
    <property type="match status" value="1"/>
</dbReference>
<evidence type="ECO:0000313" key="2">
    <source>
        <dbReference type="EMBL" id="GGY99029.1"/>
    </source>
</evidence>
<feature type="transmembrane region" description="Helical" evidence="1">
    <location>
        <begin position="155"/>
        <end position="172"/>
    </location>
</feature>
<feature type="transmembrane region" description="Helical" evidence="1">
    <location>
        <begin position="492"/>
        <end position="511"/>
    </location>
</feature>
<evidence type="ECO:0008006" key="4">
    <source>
        <dbReference type="Google" id="ProtNLM"/>
    </source>
</evidence>
<accession>A0A918UEU8</accession>
<dbReference type="RefSeq" id="WP_189620280.1">
    <property type="nucleotide sequence ID" value="NZ_BMZA01000003.1"/>
</dbReference>
<sequence>MTTTTAKPASPASSLPWWTPGDWNAFFGFGTNILVNVLVLTGLLRFVLKMPDEIVFGRILPAVGLMMFLSTCYYAWLARKLAIQTGRADVCALPSGISVPHMFVVVFVVMLPILLDSGDPVAAWGAGLTWVFVQSFVLMIGGFAAPYIRKITPRAALLGSLAGISLTFIALSPGAQLFMTPVIGVVCLAVILASWLGNYRYPGGIPGGLMAIIVGSGIAWGGHLLGFDIGGIGPEKVVGALADFGFHVPLPAFDHVLGGFHYIGVILVTAIPFGIYDLVEAMDNVESAEAAGDHFPTTRVLTADGVVSLIGCLMGNPFINAVYIGHPGWKAMGGRTGYSAATGVLMLLLTWFGVVALMMAIIPAVALLPILLYIGMLIGAQAFQESPHKHAPAVVLAVVPTIAAWGTTQINNALGAAGTDAGKVGMDALANNGVLYEGLHILGSGATLAGIILGSIAVMIIDNKLMKAAAFALAGAVLTFFGLIHAEAIGVMKTPSVAAAYFVVAVFLAILSRKEQILAEISEVVHHHDDPASQPAE</sequence>
<keyword evidence="3" id="KW-1185">Reference proteome</keyword>
<feature type="transmembrane region" description="Helical" evidence="1">
    <location>
        <begin position="90"/>
        <end position="115"/>
    </location>
</feature>
<feature type="transmembrane region" description="Helical" evidence="1">
    <location>
        <begin position="208"/>
        <end position="227"/>
    </location>
</feature>
<feature type="transmembrane region" description="Helical" evidence="1">
    <location>
        <begin position="364"/>
        <end position="383"/>
    </location>
</feature>
<reference evidence="2" key="1">
    <citation type="journal article" date="2014" name="Int. J. Syst. Evol. Microbiol.">
        <title>Complete genome sequence of Corynebacterium casei LMG S-19264T (=DSM 44701T), isolated from a smear-ripened cheese.</title>
        <authorList>
            <consortium name="US DOE Joint Genome Institute (JGI-PGF)"/>
            <person name="Walter F."/>
            <person name="Albersmeier A."/>
            <person name="Kalinowski J."/>
            <person name="Ruckert C."/>
        </authorList>
    </citation>
    <scope>NUCLEOTIDE SEQUENCE</scope>
    <source>
        <strain evidence="2">KCTC 32255</strain>
    </source>
</reference>
<dbReference type="PANTHER" id="PTHR31610:SF0">
    <property type="entry name" value="SLC26A_SULP TRANSPORTER DOMAIN-CONTAINING PROTEIN"/>
    <property type="match status" value="1"/>
</dbReference>
<dbReference type="EMBL" id="BMZA01000003">
    <property type="protein sequence ID" value="GGY99029.1"/>
    <property type="molecule type" value="Genomic_DNA"/>
</dbReference>
<evidence type="ECO:0000256" key="1">
    <source>
        <dbReference type="SAM" id="Phobius"/>
    </source>
</evidence>
<dbReference type="AlphaFoldDB" id="A0A918UEU8"/>
<feature type="transmembrane region" description="Helical" evidence="1">
    <location>
        <begin position="178"/>
        <end position="196"/>
    </location>
</feature>
<evidence type="ECO:0000313" key="3">
    <source>
        <dbReference type="Proteomes" id="UP000648075"/>
    </source>
</evidence>
<proteinExistence type="predicted"/>
<feature type="transmembrane region" description="Helical" evidence="1">
    <location>
        <begin position="59"/>
        <end position="78"/>
    </location>
</feature>
<keyword evidence="1" id="KW-0812">Transmembrane</keyword>